<comment type="caution">
    <text evidence="2">The sequence shown here is derived from an EMBL/GenBank/DDBJ whole genome shotgun (WGS) entry which is preliminary data.</text>
</comment>
<keyword evidence="2" id="KW-0540">Nuclease</keyword>
<dbReference type="Pfam" id="PF05685">
    <property type="entry name" value="Uma2"/>
    <property type="match status" value="1"/>
</dbReference>
<dbReference type="SUPFAM" id="SSF52980">
    <property type="entry name" value="Restriction endonuclease-like"/>
    <property type="match status" value="1"/>
</dbReference>
<evidence type="ECO:0000313" key="2">
    <source>
        <dbReference type="EMBL" id="GAA3726735.1"/>
    </source>
</evidence>
<dbReference type="Proteomes" id="UP001499884">
    <property type="component" value="Unassembled WGS sequence"/>
</dbReference>
<gene>
    <name evidence="2" type="ORF">GCM10023082_25850</name>
</gene>
<dbReference type="InterPro" id="IPR011335">
    <property type="entry name" value="Restrct_endonuc-II-like"/>
</dbReference>
<evidence type="ECO:0000313" key="3">
    <source>
        <dbReference type="Proteomes" id="UP001499884"/>
    </source>
</evidence>
<sequence length="196" mass="21081">MTVMAERTPQVGVDEFERIAAFAAAETESVRLECIGGRIGVKGVPDGDHGEILLWLQTVCMQHRPDLGLYVEQGLRGEQYRAGRARPDGCVARRGSFAGQGEWADPAAVLMTVEVTSYDRDTDARDRKEKPLAYAAAGIPVHLLIDPDVATATVFSGPGPDGGYQERHTAAFGVAVGLPDPLGFVLATDELARYVR</sequence>
<keyword evidence="2" id="KW-0378">Hydrolase</keyword>
<reference evidence="3" key="1">
    <citation type="journal article" date="2019" name="Int. J. Syst. Evol. Microbiol.">
        <title>The Global Catalogue of Microorganisms (GCM) 10K type strain sequencing project: providing services to taxonomists for standard genome sequencing and annotation.</title>
        <authorList>
            <consortium name="The Broad Institute Genomics Platform"/>
            <consortium name="The Broad Institute Genome Sequencing Center for Infectious Disease"/>
            <person name="Wu L."/>
            <person name="Ma J."/>
        </authorList>
    </citation>
    <scope>NUCLEOTIDE SEQUENCE [LARGE SCALE GENOMIC DNA]</scope>
    <source>
        <strain evidence="3">JCM 30846</strain>
    </source>
</reference>
<keyword evidence="3" id="KW-1185">Reference proteome</keyword>
<proteinExistence type="predicted"/>
<name>A0ABP7EWV3_9ACTN</name>
<protein>
    <submittedName>
        <fullName evidence="2">Uma2 family endonuclease</fullName>
    </submittedName>
</protein>
<dbReference type="InterPro" id="IPR008538">
    <property type="entry name" value="Uma2"/>
</dbReference>
<keyword evidence="2" id="KW-0255">Endonuclease</keyword>
<dbReference type="Gene3D" id="3.90.1570.10">
    <property type="entry name" value="tt1808, chain A"/>
    <property type="match status" value="1"/>
</dbReference>
<dbReference type="CDD" id="cd06260">
    <property type="entry name" value="DUF820-like"/>
    <property type="match status" value="1"/>
</dbReference>
<accession>A0ABP7EWV3</accession>
<dbReference type="PANTHER" id="PTHR35400">
    <property type="entry name" value="SLR1083 PROTEIN"/>
    <property type="match status" value="1"/>
</dbReference>
<dbReference type="EMBL" id="BAABEP010000014">
    <property type="protein sequence ID" value="GAA3726735.1"/>
    <property type="molecule type" value="Genomic_DNA"/>
</dbReference>
<dbReference type="RefSeq" id="WP_345645583.1">
    <property type="nucleotide sequence ID" value="NZ_BAABEP010000014.1"/>
</dbReference>
<dbReference type="GO" id="GO:0004519">
    <property type="term" value="F:endonuclease activity"/>
    <property type="evidence" value="ECO:0007669"/>
    <property type="project" value="UniProtKB-KW"/>
</dbReference>
<feature type="domain" description="Putative restriction endonuclease" evidence="1">
    <location>
        <begin position="14"/>
        <end position="187"/>
    </location>
</feature>
<organism evidence="2 3">
    <name type="scientific">Streptomyces tremellae</name>
    <dbReference type="NCBI Taxonomy" id="1124239"/>
    <lineage>
        <taxon>Bacteria</taxon>
        <taxon>Bacillati</taxon>
        <taxon>Actinomycetota</taxon>
        <taxon>Actinomycetes</taxon>
        <taxon>Kitasatosporales</taxon>
        <taxon>Streptomycetaceae</taxon>
        <taxon>Streptomyces</taxon>
    </lineage>
</organism>
<dbReference type="InterPro" id="IPR012296">
    <property type="entry name" value="Nuclease_put_TT1808"/>
</dbReference>
<dbReference type="PANTHER" id="PTHR35400:SF3">
    <property type="entry name" value="SLL1072 PROTEIN"/>
    <property type="match status" value="1"/>
</dbReference>
<evidence type="ECO:0000259" key="1">
    <source>
        <dbReference type="Pfam" id="PF05685"/>
    </source>
</evidence>